<reference evidence="2" key="1">
    <citation type="submission" date="2021-06" db="EMBL/GenBank/DDBJ databases">
        <authorList>
            <person name="Hodson N. C."/>
            <person name="Mongue J. A."/>
            <person name="Jaron S. K."/>
        </authorList>
    </citation>
    <scope>NUCLEOTIDE SEQUENCE</scope>
</reference>
<organism evidence="2 3">
    <name type="scientific">Allacma fusca</name>
    <dbReference type="NCBI Taxonomy" id="39272"/>
    <lineage>
        <taxon>Eukaryota</taxon>
        <taxon>Metazoa</taxon>
        <taxon>Ecdysozoa</taxon>
        <taxon>Arthropoda</taxon>
        <taxon>Hexapoda</taxon>
        <taxon>Collembola</taxon>
        <taxon>Symphypleona</taxon>
        <taxon>Sminthuridae</taxon>
        <taxon>Allacma</taxon>
    </lineage>
</organism>
<dbReference type="EMBL" id="CAJVCH010570618">
    <property type="protein sequence ID" value="CAG7835419.1"/>
    <property type="molecule type" value="Genomic_DNA"/>
</dbReference>
<protein>
    <submittedName>
        <fullName evidence="2">Uncharacterized protein</fullName>
    </submittedName>
</protein>
<keyword evidence="1" id="KW-0472">Membrane</keyword>
<keyword evidence="3" id="KW-1185">Reference proteome</keyword>
<feature type="transmembrane region" description="Helical" evidence="1">
    <location>
        <begin position="120"/>
        <end position="137"/>
    </location>
</feature>
<evidence type="ECO:0000256" key="1">
    <source>
        <dbReference type="SAM" id="Phobius"/>
    </source>
</evidence>
<feature type="transmembrane region" description="Helical" evidence="1">
    <location>
        <begin position="12"/>
        <end position="29"/>
    </location>
</feature>
<dbReference type="Proteomes" id="UP000708208">
    <property type="component" value="Unassembled WGS sequence"/>
</dbReference>
<keyword evidence="1" id="KW-1133">Transmembrane helix</keyword>
<evidence type="ECO:0000313" key="2">
    <source>
        <dbReference type="EMBL" id="CAG7835419.1"/>
    </source>
</evidence>
<sequence>MTPSVPKIRFTIPWMQINADIFVFIWLVLRQHHTPLVTSKVNSLSRISTRYVMPNYQKLLGFPVNVTIITLLMCSFLAGSCSCAKLEYEGNHQIEPNAAAIFQHKLRSKRHVADGMLDPYSVLGFLSFATFVFSVLYNNKMKPAKPNGGGGAGPSGPPMLNSVTKLTDYTKLASLLRKVIKNSKQQVPMKEEVLEEYLDYDDSFEGDGIDQKHEDTQQST</sequence>
<feature type="transmembrane region" description="Helical" evidence="1">
    <location>
        <begin position="59"/>
        <end position="78"/>
    </location>
</feature>
<name>A0A8J2LLI8_9HEXA</name>
<gene>
    <name evidence="2" type="ORF">AFUS01_LOCUS44788</name>
</gene>
<comment type="caution">
    <text evidence="2">The sequence shown here is derived from an EMBL/GenBank/DDBJ whole genome shotgun (WGS) entry which is preliminary data.</text>
</comment>
<proteinExistence type="predicted"/>
<accession>A0A8J2LLI8</accession>
<keyword evidence="1" id="KW-0812">Transmembrane</keyword>
<dbReference type="AlphaFoldDB" id="A0A8J2LLI8"/>
<evidence type="ECO:0000313" key="3">
    <source>
        <dbReference type="Proteomes" id="UP000708208"/>
    </source>
</evidence>